<proteinExistence type="predicted"/>
<dbReference type="InterPro" id="IPR015424">
    <property type="entry name" value="PyrdxlP-dep_Trfase"/>
</dbReference>
<dbReference type="Pfam" id="PF00266">
    <property type="entry name" value="Aminotran_5"/>
    <property type="match status" value="1"/>
</dbReference>
<feature type="domain" description="Aminotransferase class V" evidence="2">
    <location>
        <begin position="439"/>
        <end position="805"/>
    </location>
</feature>
<evidence type="ECO:0000259" key="2">
    <source>
        <dbReference type="Pfam" id="PF00266"/>
    </source>
</evidence>
<dbReference type="InterPro" id="IPR015422">
    <property type="entry name" value="PyrdxlP-dep_Trfase_small"/>
</dbReference>
<dbReference type="InterPro" id="IPR015421">
    <property type="entry name" value="PyrdxlP-dep_Trfase_major"/>
</dbReference>
<reference evidence="3 4" key="1">
    <citation type="journal article" date="2018" name="BMC Genomics">
        <title>Genomic evidence for intraspecific hybridization in a clonal and extremely halotolerant yeast.</title>
        <authorList>
            <person name="Gostincar C."/>
            <person name="Stajich J.E."/>
            <person name="Zupancic J."/>
            <person name="Zalar P."/>
            <person name="Gunde-Cimerman N."/>
        </authorList>
    </citation>
    <scope>NUCLEOTIDE SEQUENCE [LARGE SCALE GENOMIC DNA]</scope>
    <source>
        <strain evidence="3 4">EXF-10513</strain>
    </source>
</reference>
<evidence type="ECO:0000313" key="4">
    <source>
        <dbReference type="Proteomes" id="UP000269539"/>
    </source>
</evidence>
<dbReference type="PANTHER" id="PTHR43586:SF21">
    <property type="entry name" value="PYRIDOXAL PHOSPHATE (PLP)-DEPENDENT ASPARTATE AMINOTRANSFERASE SUPERFAMILY"/>
    <property type="match status" value="1"/>
</dbReference>
<feature type="region of interest" description="Disordered" evidence="1">
    <location>
        <begin position="1"/>
        <end position="60"/>
    </location>
</feature>
<dbReference type="SUPFAM" id="SSF53383">
    <property type="entry name" value="PLP-dependent transferases"/>
    <property type="match status" value="1"/>
</dbReference>
<dbReference type="InterPro" id="IPR000192">
    <property type="entry name" value="Aminotrans_V_dom"/>
</dbReference>
<dbReference type="EMBL" id="QWIO01000280">
    <property type="protein sequence ID" value="RMZ01087.1"/>
    <property type="molecule type" value="Genomic_DNA"/>
</dbReference>
<dbReference type="Proteomes" id="UP000269539">
    <property type="component" value="Unassembled WGS sequence"/>
</dbReference>
<evidence type="ECO:0000256" key="1">
    <source>
        <dbReference type="SAM" id="MobiDB-lite"/>
    </source>
</evidence>
<comment type="caution">
    <text evidence="3">The sequence shown here is derived from an EMBL/GenBank/DDBJ whole genome shotgun (WGS) entry which is preliminary data.</text>
</comment>
<dbReference type="AlphaFoldDB" id="A0A3M7GJU2"/>
<gene>
    <name evidence="3" type="ORF">D0864_03553</name>
</gene>
<evidence type="ECO:0000313" key="3">
    <source>
        <dbReference type="EMBL" id="RMZ01087.1"/>
    </source>
</evidence>
<name>A0A3M7GJU2_HORWE</name>
<organism evidence="3 4">
    <name type="scientific">Hortaea werneckii</name>
    <name type="common">Black yeast</name>
    <name type="synonym">Cladosporium werneckii</name>
    <dbReference type="NCBI Taxonomy" id="91943"/>
    <lineage>
        <taxon>Eukaryota</taxon>
        <taxon>Fungi</taxon>
        <taxon>Dikarya</taxon>
        <taxon>Ascomycota</taxon>
        <taxon>Pezizomycotina</taxon>
        <taxon>Dothideomycetes</taxon>
        <taxon>Dothideomycetidae</taxon>
        <taxon>Mycosphaerellales</taxon>
        <taxon>Teratosphaeriaceae</taxon>
        <taxon>Hortaea</taxon>
    </lineage>
</organism>
<sequence length="817" mass="91184">MAERRFAIDSDDDDKMYTRDIGDPGRFDMGCDVEDIDESLPSRNVSPARTYTQGDPPLGSPYPDYAYAPDSSGDIEVATAYRHGQVGNKSYHTTLPKRPERLMPESQDLTVCQTMDTLKQMIQQYAEGFPDLSAASDPLSHLLQPQHTEAIRYVGCLALGGPDGTDSWKELLQSSGTRKALIIGVIARALKEHIFGALWVGATPLQERELNKIQEDLLDKDGFQRTQARAEMCQDYVSQIDREANDQLAKARAKLLLQLQQLLLPIVSVSHGKKRDSTDMRLNDLAAIIALAADLSRWMRQLDEVVYYWPPTFKDEEFEPGRMECANLRQMLDESPYQKLDVQGRMRPRLQPGQEHRNEAIVRVVCFPGLVAYRKGGGELGEKLLAEQDRRRGNANVPQDVQLARARSRDSVSVDDGYRTKVICKAVVHLTWALSQKQVYFDNAGGSQVLKEVVDAIAAYLLNNNVQLGASYPVGQASTKIFAEGCEAVAKYINASPTEVVLGPSTTQLFRNLSMSLIDYVTPDSEIICSKLDHEANIASWVELARVKGCTLKWWDSPSKTNPQLDCDRLRSLMTPKTKLVTCTHTSNILGTISDIKAISKTVHEVPGALLCVDAVAYAPHRAIDVKDLGVDFYSFSWYKVYGPHIACLYASTNAQKHMHTLGHFFKPTDTLENLLGLAAANYELTASIPEVCKYLQTMPWGQIAEYEERLQKILIDYLLSKPDVYQIRGEPVADSAKRVPVISFTVKGRSSREVVEAIEARSNYGCRWGAFYSNRLAEDVMGLDPVDGVVRVSLLHYNTEDEVKGYVKVLDEVVSS</sequence>
<protein>
    <recommendedName>
        <fullName evidence="2">Aminotransferase class V domain-containing protein</fullName>
    </recommendedName>
</protein>
<feature type="compositionally biased region" description="Basic and acidic residues" evidence="1">
    <location>
        <begin position="15"/>
        <end position="26"/>
    </location>
</feature>
<dbReference type="PANTHER" id="PTHR43586">
    <property type="entry name" value="CYSTEINE DESULFURASE"/>
    <property type="match status" value="1"/>
</dbReference>
<dbReference type="Gene3D" id="3.90.1150.10">
    <property type="entry name" value="Aspartate Aminotransferase, domain 1"/>
    <property type="match status" value="1"/>
</dbReference>
<accession>A0A3M7GJU2</accession>
<feature type="compositionally biased region" description="Polar residues" evidence="1">
    <location>
        <begin position="41"/>
        <end position="53"/>
    </location>
</feature>
<dbReference type="Gene3D" id="3.40.640.10">
    <property type="entry name" value="Type I PLP-dependent aspartate aminotransferase-like (Major domain)"/>
    <property type="match status" value="1"/>
</dbReference>